<evidence type="ECO:0000256" key="2">
    <source>
        <dbReference type="ARBA" id="ARBA00022692"/>
    </source>
</evidence>
<dbReference type="Proteomes" id="UP000758603">
    <property type="component" value="Unassembled WGS sequence"/>
</dbReference>
<accession>A0A9P8RHU7</accession>
<sequence length="334" mass="37471">MSGTNSTFTKELFHHCKDLVDVYPEYCRYDDSYYEYRLWIVPNALFLGLFSISFLGYGGVWGLTRFHNAKFSVVMMLGVLCEILGYTGRVMSWLDQWDENGFLIQICCLTIGPAFMAAGIYFCLRNIVVIFGAENSRLKPGWYPRIFIPCDVISLILQAVGGAMASIASHNNTNVKPGNNIMIAGLAFQVFTLFVFIILVVDFAIRTLRNQSRLNTNPALVSLRTSTRFRLFLGALSVSTICVFWRCVFRVAELSEGWSGPIMKQQNLFVGFEGIMIVVAVLVLNVWHPNLCFRGMEDHVKTNGTTSDVGVTEEAKGPSLPTSLATSVDEHQRY</sequence>
<evidence type="ECO:0000256" key="3">
    <source>
        <dbReference type="ARBA" id="ARBA00022989"/>
    </source>
</evidence>
<keyword evidence="2 6" id="KW-0812">Transmembrane</keyword>
<dbReference type="PANTHER" id="PTHR31465">
    <property type="entry name" value="PROTEIN RTA1-RELATED"/>
    <property type="match status" value="1"/>
</dbReference>
<reference evidence="7" key="1">
    <citation type="journal article" date="2021" name="Nat. Commun.">
        <title>Genetic determinants of endophytism in the Arabidopsis root mycobiome.</title>
        <authorList>
            <person name="Mesny F."/>
            <person name="Miyauchi S."/>
            <person name="Thiergart T."/>
            <person name="Pickel B."/>
            <person name="Atanasova L."/>
            <person name="Karlsson M."/>
            <person name="Huettel B."/>
            <person name="Barry K.W."/>
            <person name="Haridas S."/>
            <person name="Chen C."/>
            <person name="Bauer D."/>
            <person name="Andreopoulos W."/>
            <person name="Pangilinan J."/>
            <person name="LaButti K."/>
            <person name="Riley R."/>
            <person name="Lipzen A."/>
            <person name="Clum A."/>
            <person name="Drula E."/>
            <person name="Henrissat B."/>
            <person name="Kohler A."/>
            <person name="Grigoriev I.V."/>
            <person name="Martin F.M."/>
            <person name="Hacquard S."/>
        </authorList>
    </citation>
    <scope>NUCLEOTIDE SEQUENCE</scope>
    <source>
        <strain evidence="7">MPI-SDFR-AT-0073</strain>
    </source>
</reference>
<evidence type="ECO:0000256" key="1">
    <source>
        <dbReference type="ARBA" id="ARBA00004141"/>
    </source>
</evidence>
<evidence type="ECO:0000256" key="4">
    <source>
        <dbReference type="ARBA" id="ARBA00023136"/>
    </source>
</evidence>
<dbReference type="EMBL" id="JAGPXC010000010">
    <property type="protein sequence ID" value="KAH6646298.1"/>
    <property type="molecule type" value="Genomic_DNA"/>
</dbReference>
<feature type="region of interest" description="Disordered" evidence="5">
    <location>
        <begin position="304"/>
        <end position="334"/>
    </location>
</feature>
<dbReference type="RefSeq" id="XP_045952812.1">
    <property type="nucleotide sequence ID" value="XM_046108317.1"/>
</dbReference>
<feature type="transmembrane region" description="Helical" evidence="6">
    <location>
        <begin position="229"/>
        <end position="248"/>
    </location>
</feature>
<evidence type="ECO:0000256" key="6">
    <source>
        <dbReference type="SAM" id="Phobius"/>
    </source>
</evidence>
<feature type="transmembrane region" description="Helical" evidence="6">
    <location>
        <begin position="102"/>
        <end position="124"/>
    </location>
</feature>
<dbReference type="Pfam" id="PF04479">
    <property type="entry name" value="RTA1"/>
    <property type="match status" value="1"/>
</dbReference>
<dbReference type="OrthoDB" id="4521223at2759"/>
<dbReference type="PANTHER" id="PTHR31465:SF7">
    <property type="entry name" value="SPHINGOID LONG-CHAIN BASE TRANSPORTER RSB1"/>
    <property type="match status" value="1"/>
</dbReference>
<dbReference type="InterPro" id="IPR007568">
    <property type="entry name" value="RTA1"/>
</dbReference>
<feature type="transmembrane region" description="Helical" evidence="6">
    <location>
        <begin position="145"/>
        <end position="169"/>
    </location>
</feature>
<keyword evidence="4 6" id="KW-0472">Membrane</keyword>
<evidence type="ECO:0000313" key="8">
    <source>
        <dbReference type="Proteomes" id="UP000758603"/>
    </source>
</evidence>
<dbReference type="GeneID" id="70137208"/>
<protein>
    <submittedName>
        <fullName evidence="7">Sphingoid long-chain base transporter RSB1</fullName>
    </submittedName>
</protein>
<comment type="caution">
    <text evidence="7">The sequence shown here is derived from an EMBL/GenBank/DDBJ whole genome shotgun (WGS) entry which is preliminary data.</text>
</comment>
<feature type="transmembrane region" description="Helical" evidence="6">
    <location>
        <begin position="268"/>
        <end position="287"/>
    </location>
</feature>
<organism evidence="7 8">
    <name type="scientific">Truncatella angustata</name>
    <dbReference type="NCBI Taxonomy" id="152316"/>
    <lineage>
        <taxon>Eukaryota</taxon>
        <taxon>Fungi</taxon>
        <taxon>Dikarya</taxon>
        <taxon>Ascomycota</taxon>
        <taxon>Pezizomycotina</taxon>
        <taxon>Sordariomycetes</taxon>
        <taxon>Xylariomycetidae</taxon>
        <taxon>Amphisphaeriales</taxon>
        <taxon>Sporocadaceae</taxon>
        <taxon>Truncatella</taxon>
    </lineage>
</organism>
<keyword evidence="8" id="KW-1185">Reference proteome</keyword>
<dbReference type="GO" id="GO:0000324">
    <property type="term" value="C:fungal-type vacuole"/>
    <property type="evidence" value="ECO:0007669"/>
    <property type="project" value="TreeGrafter"/>
</dbReference>
<gene>
    <name evidence="7" type="ORF">BKA67DRAFT_664143</name>
</gene>
<comment type="subcellular location">
    <subcellularLocation>
        <location evidence="1">Membrane</location>
        <topology evidence="1">Multi-pass membrane protein</topology>
    </subcellularLocation>
</comment>
<dbReference type="AlphaFoldDB" id="A0A9P8RHU7"/>
<dbReference type="GO" id="GO:0005886">
    <property type="term" value="C:plasma membrane"/>
    <property type="evidence" value="ECO:0007669"/>
    <property type="project" value="TreeGrafter"/>
</dbReference>
<name>A0A9P8RHU7_9PEZI</name>
<keyword evidence="3 6" id="KW-1133">Transmembrane helix</keyword>
<evidence type="ECO:0000313" key="7">
    <source>
        <dbReference type="EMBL" id="KAH6646298.1"/>
    </source>
</evidence>
<feature type="transmembrane region" description="Helical" evidence="6">
    <location>
        <begin position="71"/>
        <end position="90"/>
    </location>
</feature>
<evidence type="ECO:0000256" key="5">
    <source>
        <dbReference type="SAM" id="MobiDB-lite"/>
    </source>
</evidence>
<feature type="transmembrane region" description="Helical" evidence="6">
    <location>
        <begin position="38"/>
        <end position="59"/>
    </location>
</feature>
<feature type="transmembrane region" description="Helical" evidence="6">
    <location>
        <begin position="181"/>
        <end position="208"/>
    </location>
</feature>
<proteinExistence type="predicted"/>